<keyword evidence="1" id="KW-0812">Transmembrane</keyword>
<reference evidence="2 3" key="2">
    <citation type="submission" date="2007-08" db="EMBL/GenBank/DDBJ databases">
        <authorList>
            <person name="Fulton L."/>
            <person name="Clifton S."/>
            <person name="Fulton B."/>
            <person name="Xu J."/>
            <person name="Minx P."/>
            <person name="Pepin K.H."/>
            <person name="Johnson M."/>
            <person name="Thiruvilangam P."/>
            <person name="Bhonagiri V."/>
            <person name="Nash W.E."/>
            <person name="Wang C."/>
            <person name="Mardis E.R."/>
            <person name="Wilson R.K."/>
        </authorList>
    </citation>
    <scope>NUCLEOTIDE SEQUENCE [LARGE SCALE GENOMIC DNA]</scope>
    <source>
        <strain evidence="2 3">DSM 753</strain>
    </source>
</reference>
<proteinExistence type="predicted"/>
<gene>
    <name evidence="2" type="ORF">CLOLEP_00868</name>
</gene>
<protein>
    <submittedName>
        <fullName evidence="2">Uncharacterized protein</fullName>
    </submittedName>
</protein>
<evidence type="ECO:0000313" key="2">
    <source>
        <dbReference type="EMBL" id="EDO62010.1"/>
    </source>
</evidence>
<dbReference type="HOGENOM" id="CLU_2179257_0_0_9"/>
<evidence type="ECO:0000313" key="3">
    <source>
        <dbReference type="Proteomes" id="UP000003490"/>
    </source>
</evidence>
<keyword evidence="1" id="KW-0472">Membrane</keyword>
<sequence length="109" mass="12089">MSKAAACSSQNFLIIFSALLFYGVLQIHSASLSFIPEPSHAAWLLFCSNTFKIAFLHSLSDRKKEPIRIQTDRSFSLFVQSTPGTVSALQKFFFLHPTKGGKLVTCEMG</sequence>
<accession>A7VQN8</accession>
<comment type="caution">
    <text evidence="2">The sequence shown here is derived from an EMBL/GenBank/DDBJ whole genome shotgun (WGS) entry which is preliminary data.</text>
</comment>
<name>A7VQN8_9FIRM</name>
<reference evidence="2 3" key="1">
    <citation type="submission" date="2007-08" db="EMBL/GenBank/DDBJ databases">
        <title>Draft genome sequence of Clostridium leptum (DSM 753).</title>
        <authorList>
            <person name="Sudarsanam P."/>
            <person name="Ley R."/>
            <person name="Guruge J."/>
            <person name="Turnbaugh P.J."/>
            <person name="Mahowald M."/>
            <person name="Liep D."/>
            <person name="Gordon J."/>
        </authorList>
    </citation>
    <scope>NUCLEOTIDE SEQUENCE [LARGE SCALE GENOMIC DNA]</scope>
    <source>
        <strain evidence="2 3">DSM 753</strain>
    </source>
</reference>
<organism evidence="2 3">
    <name type="scientific">[Clostridium] leptum DSM 753</name>
    <dbReference type="NCBI Taxonomy" id="428125"/>
    <lineage>
        <taxon>Bacteria</taxon>
        <taxon>Bacillati</taxon>
        <taxon>Bacillota</taxon>
        <taxon>Clostridia</taxon>
        <taxon>Eubacteriales</taxon>
        <taxon>Oscillospiraceae</taxon>
        <taxon>Oscillospiraceae incertae sedis</taxon>
    </lineage>
</organism>
<evidence type="ECO:0000256" key="1">
    <source>
        <dbReference type="SAM" id="Phobius"/>
    </source>
</evidence>
<dbReference type="AlphaFoldDB" id="A7VQN8"/>
<dbReference type="Proteomes" id="UP000003490">
    <property type="component" value="Unassembled WGS sequence"/>
</dbReference>
<feature type="transmembrane region" description="Helical" evidence="1">
    <location>
        <begin position="12"/>
        <end position="35"/>
    </location>
</feature>
<keyword evidence="1" id="KW-1133">Transmembrane helix</keyword>
<feature type="transmembrane region" description="Helical" evidence="1">
    <location>
        <begin position="41"/>
        <end position="59"/>
    </location>
</feature>
<dbReference type="EMBL" id="ABCB02000016">
    <property type="protein sequence ID" value="EDO62010.1"/>
    <property type="molecule type" value="Genomic_DNA"/>
</dbReference>